<evidence type="ECO:0000256" key="1">
    <source>
        <dbReference type="SAM" id="Phobius"/>
    </source>
</evidence>
<keyword evidence="3" id="KW-1185">Reference proteome</keyword>
<name>A0A4Y9ZST6_9AGAM</name>
<accession>A0A4Y9ZST6</accession>
<dbReference type="AlphaFoldDB" id="A0A4Y9ZST6"/>
<evidence type="ECO:0000313" key="2">
    <source>
        <dbReference type="EMBL" id="TFY77324.1"/>
    </source>
</evidence>
<feature type="non-terminal residue" evidence="2">
    <location>
        <position position="270"/>
    </location>
</feature>
<feature type="transmembrane region" description="Helical" evidence="1">
    <location>
        <begin position="29"/>
        <end position="56"/>
    </location>
</feature>
<proteinExistence type="predicted"/>
<feature type="transmembrane region" description="Helical" evidence="1">
    <location>
        <begin position="76"/>
        <end position="94"/>
    </location>
</feature>
<evidence type="ECO:0008006" key="4">
    <source>
        <dbReference type="Google" id="ProtNLM"/>
    </source>
</evidence>
<dbReference type="OrthoDB" id="2384193at2759"/>
<dbReference type="Proteomes" id="UP000298061">
    <property type="component" value="Unassembled WGS sequence"/>
</dbReference>
<keyword evidence="1" id="KW-1133">Transmembrane helix</keyword>
<evidence type="ECO:0000313" key="3">
    <source>
        <dbReference type="Proteomes" id="UP000298061"/>
    </source>
</evidence>
<feature type="transmembrane region" description="Helical" evidence="1">
    <location>
        <begin position="188"/>
        <end position="212"/>
    </location>
</feature>
<reference evidence="2 3" key="1">
    <citation type="submission" date="2019-02" db="EMBL/GenBank/DDBJ databases">
        <title>Genome sequencing of the rare red list fungi Hericium alpestre (H. flagellum).</title>
        <authorList>
            <person name="Buettner E."/>
            <person name="Kellner H."/>
        </authorList>
    </citation>
    <scope>NUCLEOTIDE SEQUENCE [LARGE SCALE GENOMIC DNA]</scope>
    <source>
        <strain evidence="2 3">DSM 108284</strain>
    </source>
</reference>
<feature type="transmembrane region" description="Helical" evidence="1">
    <location>
        <begin position="158"/>
        <end position="176"/>
    </location>
</feature>
<protein>
    <recommendedName>
        <fullName evidence="4">Transmembrane protein</fullName>
    </recommendedName>
</protein>
<dbReference type="STRING" id="135208.A0A4Y9ZST6"/>
<keyword evidence="1" id="KW-0472">Membrane</keyword>
<sequence>MKEGWIVLPGGEVFPKPVQFWHVSHRHTLLSLFFVFSIGWALELVTHFEELAFWLFVLDQGPTKREWFSSWEYRMWYLGCVAAILGMPITTLAARHDLNTIDAWIFLVGSLGSTTTNVAFLYVLFRFPSFLKHVKAESAQPDVVVRLTTFYELNLLRVLLRFIAGISLLILAADGIRGRHDINRSLFWSDLLLVLAAVGQFVSSAITLLIFFPRSFAAESGYHNKAPSTDMRSISTFPLPVSPSSPKSPEPVSVRVSMLHPASPSDGVTY</sequence>
<dbReference type="EMBL" id="SFCI01000944">
    <property type="protein sequence ID" value="TFY77324.1"/>
    <property type="molecule type" value="Genomic_DNA"/>
</dbReference>
<keyword evidence="1" id="KW-0812">Transmembrane</keyword>
<gene>
    <name evidence="2" type="ORF">EWM64_g6689</name>
</gene>
<organism evidence="2 3">
    <name type="scientific">Hericium alpestre</name>
    <dbReference type="NCBI Taxonomy" id="135208"/>
    <lineage>
        <taxon>Eukaryota</taxon>
        <taxon>Fungi</taxon>
        <taxon>Dikarya</taxon>
        <taxon>Basidiomycota</taxon>
        <taxon>Agaricomycotina</taxon>
        <taxon>Agaricomycetes</taxon>
        <taxon>Russulales</taxon>
        <taxon>Hericiaceae</taxon>
        <taxon>Hericium</taxon>
    </lineage>
</organism>
<feature type="transmembrane region" description="Helical" evidence="1">
    <location>
        <begin position="101"/>
        <end position="125"/>
    </location>
</feature>
<comment type="caution">
    <text evidence="2">The sequence shown here is derived from an EMBL/GenBank/DDBJ whole genome shotgun (WGS) entry which is preliminary data.</text>
</comment>